<evidence type="ECO:0000313" key="7">
    <source>
        <dbReference type="EMBL" id="NIR76115.1"/>
    </source>
</evidence>
<dbReference type="SUPFAM" id="SSF50022">
    <property type="entry name" value="ISP domain"/>
    <property type="match status" value="1"/>
</dbReference>
<feature type="domain" description="Rieske" evidence="6">
    <location>
        <begin position="51"/>
        <end position="145"/>
    </location>
</feature>
<evidence type="ECO:0000256" key="5">
    <source>
        <dbReference type="SAM" id="Phobius"/>
    </source>
</evidence>
<comment type="caution">
    <text evidence="7">The sequence shown here is derived from an EMBL/GenBank/DDBJ whole genome shotgun (WGS) entry which is preliminary data.</text>
</comment>
<organism evidence="7 8">
    <name type="scientific">Candidatus Kutchimonas denitrificans</name>
    <dbReference type="NCBI Taxonomy" id="3056748"/>
    <lineage>
        <taxon>Bacteria</taxon>
        <taxon>Pseudomonadati</taxon>
        <taxon>Gemmatimonadota</taxon>
        <taxon>Gemmatimonadia</taxon>
        <taxon>Candidatus Palauibacterales</taxon>
        <taxon>Candidatus Palauibacteraceae</taxon>
        <taxon>Candidatus Kutchimonas</taxon>
    </lineage>
</organism>
<dbReference type="PROSITE" id="PS51296">
    <property type="entry name" value="RIESKE"/>
    <property type="match status" value="1"/>
</dbReference>
<dbReference type="Gene3D" id="2.102.10.10">
    <property type="entry name" value="Rieske [2Fe-2S] iron-sulphur domain"/>
    <property type="match status" value="1"/>
</dbReference>
<reference evidence="7 8" key="1">
    <citation type="submission" date="2020-01" db="EMBL/GenBank/DDBJ databases">
        <title>Genomes assembled from Gulf of Kutch pelagic sediment metagenomes.</title>
        <authorList>
            <person name="Chandrashekar M."/>
            <person name="Mahajan M.S."/>
            <person name="Dave K.J."/>
            <person name="Vatsa P."/>
            <person name="Nathani N.M."/>
        </authorList>
    </citation>
    <scope>NUCLEOTIDE SEQUENCE [LARGE SCALE GENOMIC DNA]</scope>
    <source>
        <strain evidence="7">KS3-K002</strain>
    </source>
</reference>
<dbReference type="GO" id="GO:0046872">
    <property type="term" value="F:metal ion binding"/>
    <property type="evidence" value="ECO:0007669"/>
    <property type="project" value="UniProtKB-KW"/>
</dbReference>
<dbReference type="AlphaFoldDB" id="A0AAE4Z970"/>
<dbReference type="Proteomes" id="UP000702544">
    <property type="component" value="Unassembled WGS sequence"/>
</dbReference>
<keyword evidence="1" id="KW-0001">2Fe-2S</keyword>
<dbReference type="GO" id="GO:0051537">
    <property type="term" value="F:2 iron, 2 sulfur cluster binding"/>
    <property type="evidence" value="ECO:0007669"/>
    <property type="project" value="UniProtKB-KW"/>
</dbReference>
<keyword evidence="5" id="KW-0812">Transmembrane</keyword>
<evidence type="ECO:0000256" key="3">
    <source>
        <dbReference type="ARBA" id="ARBA00023004"/>
    </source>
</evidence>
<dbReference type="InterPro" id="IPR036922">
    <property type="entry name" value="Rieske_2Fe-2S_sf"/>
</dbReference>
<evidence type="ECO:0000256" key="2">
    <source>
        <dbReference type="ARBA" id="ARBA00022723"/>
    </source>
</evidence>
<keyword evidence="5" id="KW-1133">Transmembrane helix</keyword>
<evidence type="ECO:0000259" key="6">
    <source>
        <dbReference type="PROSITE" id="PS51296"/>
    </source>
</evidence>
<gene>
    <name evidence="7" type="ORF">GWO12_13550</name>
</gene>
<evidence type="ECO:0000313" key="8">
    <source>
        <dbReference type="Proteomes" id="UP000702544"/>
    </source>
</evidence>
<dbReference type="EMBL" id="JAACAK010000113">
    <property type="protein sequence ID" value="NIR76115.1"/>
    <property type="molecule type" value="Genomic_DNA"/>
</dbReference>
<protein>
    <recommendedName>
        <fullName evidence="6">Rieske domain-containing protein</fullName>
    </recommendedName>
</protein>
<dbReference type="InterPro" id="IPR017941">
    <property type="entry name" value="Rieske_2Fe-2S"/>
</dbReference>
<evidence type="ECO:0000256" key="1">
    <source>
        <dbReference type="ARBA" id="ARBA00022714"/>
    </source>
</evidence>
<feature type="transmembrane region" description="Helical" evidence="5">
    <location>
        <begin position="12"/>
        <end position="37"/>
    </location>
</feature>
<keyword evidence="3" id="KW-0408">Iron</keyword>
<keyword evidence="5" id="KW-0472">Membrane</keyword>
<keyword evidence="2" id="KW-0479">Metal-binding</keyword>
<sequence length="150" mass="16697">MVRERTTRRPGFTELLLGGVLLLIITLTALAAALYVAPSERLAIPELQPVIRVERESNFPVGATRNRSWGERIILVIRPDSTRYFALEGVSPVDGCLLQWDQESLRVFSPCGYAEYDLRGDVVAGLSTQSLTRYAVSVRNGVVYVSDEVR</sequence>
<accession>A0AAE4Z970</accession>
<keyword evidence="4" id="KW-0411">Iron-sulfur</keyword>
<proteinExistence type="predicted"/>
<name>A0AAE4Z970_9BACT</name>
<evidence type="ECO:0000256" key="4">
    <source>
        <dbReference type="ARBA" id="ARBA00023014"/>
    </source>
</evidence>